<gene>
    <name evidence="7" type="ORF">SAMN00777080_1313</name>
</gene>
<keyword evidence="2" id="KW-1003">Cell membrane</keyword>
<keyword evidence="8" id="KW-1185">Reference proteome</keyword>
<name>A0A1W2H1I0_9BACT</name>
<protein>
    <submittedName>
        <fullName evidence="7">Amino acid/polyamine/organocation transporter, APC superfamily</fullName>
    </submittedName>
</protein>
<comment type="subcellular location">
    <subcellularLocation>
        <location evidence="1">Cell membrane</location>
        <topology evidence="1">Multi-pass membrane protein</topology>
    </subcellularLocation>
</comment>
<dbReference type="EMBL" id="LT838813">
    <property type="protein sequence ID" value="SMD42749.1"/>
    <property type="molecule type" value="Genomic_DNA"/>
</dbReference>
<dbReference type="GO" id="GO:0022857">
    <property type="term" value="F:transmembrane transporter activity"/>
    <property type="evidence" value="ECO:0007669"/>
    <property type="project" value="InterPro"/>
</dbReference>
<dbReference type="PIRSF" id="PIRSF006060">
    <property type="entry name" value="AA_transporter"/>
    <property type="match status" value="1"/>
</dbReference>
<keyword evidence="5 6" id="KW-0472">Membrane</keyword>
<dbReference type="GO" id="GO:0005886">
    <property type="term" value="C:plasma membrane"/>
    <property type="evidence" value="ECO:0007669"/>
    <property type="project" value="UniProtKB-SubCell"/>
</dbReference>
<dbReference type="STRING" id="758820.SAMN00777080_1313"/>
<dbReference type="Pfam" id="PF13520">
    <property type="entry name" value="AA_permease_2"/>
    <property type="match status" value="1"/>
</dbReference>
<feature type="transmembrane region" description="Helical" evidence="6">
    <location>
        <begin position="278"/>
        <end position="304"/>
    </location>
</feature>
<accession>A0A1W2H1I0</accession>
<evidence type="ECO:0000256" key="2">
    <source>
        <dbReference type="ARBA" id="ARBA00022475"/>
    </source>
</evidence>
<reference evidence="8" key="1">
    <citation type="submission" date="2017-04" db="EMBL/GenBank/DDBJ databases">
        <authorList>
            <person name="Varghese N."/>
            <person name="Submissions S."/>
        </authorList>
    </citation>
    <scope>NUCLEOTIDE SEQUENCE [LARGE SCALE GENOMIC DNA]</scope>
    <source>
        <strain evidence="8">DSM 16537</strain>
    </source>
</reference>
<dbReference type="Proteomes" id="UP000192333">
    <property type="component" value="Chromosome I"/>
</dbReference>
<feature type="transmembrane region" description="Helical" evidence="6">
    <location>
        <begin position="350"/>
        <end position="369"/>
    </location>
</feature>
<feature type="transmembrane region" description="Helical" evidence="6">
    <location>
        <begin position="390"/>
        <end position="408"/>
    </location>
</feature>
<dbReference type="RefSeq" id="WP_084119521.1">
    <property type="nucleotide sequence ID" value="NZ_LT838813.1"/>
</dbReference>
<dbReference type="Gene3D" id="1.20.1740.10">
    <property type="entry name" value="Amino acid/polyamine transporter I"/>
    <property type="match status" value="1"/>
</dbReference>
<sequence>MGQSTYTGELNRTLGLPSLFAVAVGVVVSQVVFVSILQGVGIGGASFFVAMLIAFVLTLCYVFTYSELALLLPKAGSISSYTEVAIGHFPAIVASIAGYLAPAIFGLPAELFLLEYILDVLYPGSFVYTGVIVLVMFTILNLIGVDLFSKVQSLLSYLMLTSMVVIGVVGLTHSDPRGLPISSIVEGISHLDFNVLNLTMLALWSFFALEFVCPLIEETKNPKKNIPRSMIWAAVFLMVIYFLIALAGYRTVPAGELAGSDIPHWLLVLELFGEKGKLIMAVLAITATCSTINTVIATLPRMLFGMAHNNQMPKIFMKIHPKTKAPWVGIIFVASIILIPTLLLSGKQDIILTLMISAGTIWLIAYIIAHIDLVVLRKKYPTISRPFKSPWYPFPQILGIIGMVYMILNNSPSPDMTRQVYLNAGIILLIAGAFAWWWVKYKMKKKLFEPEPIENALSE</sequence>
<evidence type="ECO:0000256" key="4">
    <source>
        <dbReference type="ARBA" id="ARBA00022989"/>
    </source>
</evidence>
<feature type="transmembrane region" description="Helical" evidence="6">
    <location>
        <begin position="229"/>
        <end position="249"/>
    </location>
</feature>
<proteinExistence type="predicted"/>
<feature type="transmembrane region" description="Helical" evidence="6">
    <location>
        <begin position="125"/>
        <end position="143"/>
    </location>
</feature>
<keyword evidence="4 6" id="KW-1133">Transmembrane helix</keyword>
<keyword evidence="3 6" id="KW-0812">Transmembrane</keyword>
<feature type="transmembrane region" description="Helical" evidence="6">
    <location>
        <begin position="155"/>
        <end position="173"/>
    </location>
</feature>
<evidence type="ECO:0000313" key="8">
    <source>
        <dbReference type="Proteomes" id="UP000192333"/>
    </source>
</evidence>
<feature type="transmembrane region" description="Helical" evidence="6">
    <location>
        <begin position="325"/>
        <end position="344"/>
    </location>
</feature>
<dbReference type="PANTHER" id="PTHR42770:SF12">
    <property type="entry name" value="AMINO ACID TRANSPORTER"/>
    <property type="match status" value="1"/>
</dbReference>
<feature type="transmembrane region" description="Helical" evidence="6">
    <location>
        <begin position="193"/>
        <end position="217"/>
    </location>
</feature>
<dbReference type="InterPro" id="IPR002293">
    <property type="entry name" value="AA/rel_permease1"/>
</dbReference>
<dbReference type="InterPro" id="IPR050367">
    <property type="entry name" value="APC_superfamily"/>
</dbReference>
<feature type="transmembrane region" description="Helical" evidence="6">
    <location>
        <begin position="47"/>
        <end position="72"/>
    </location>
</feature>
<feature type="transmembrane region" description="Helical" evidence="6">
    <location>
        <begin position="20"/>
        <end position="41"/>
    </location>
</feature>
<organism evidence="7 8">
    <name type="scientific">Aquiflexum balticum DSM 16537</name>
    <dbReference type="NCBI Taxonomy" id="758820"/>
    <lineage>
        <taxon>Bacteria</taxon>
        <taxon>Pseudomonadati</taxon>
        <taxon>Bacteroidota</taxon>
        <taxon>Cytophagia</taxon>
        <taxon>Cytophagales</taxon>
        <taxon>Cyclobacteriaceae</taxon>
        <taxon>Aquiflexum</taxon>
    </lineage>
</organism>
<dbReference type="OrthoDB" id="9810109at2"/>
<feature type="transmembrane region" description="Helical" evidence="6">
    <location>
        <begin position="420"/>
        <end position="439"/>
    </location>
</feature>
<feature type="transmembrane region" description="Helical" evidence="6">
    <location>
        <begin position="84"/>
        <end position="105"/>
    </location>
</feature>
<dbReference type="PANTHER" id="PTHR42770">
    <property type="entry name" value="AMINO ACID TRANSPORTER-RELATED"/>
    <property type="match status" value="1"/>
</dbReference>
<dbReference type="AlphaFoldDB" id="A0A1W2H1I0"/>
<evidence type="ECO:0000256" key="1">
    <source>
        <dbReference type="ARBA" id="ARBA00004651"/>
    </source>
</evidence>
<evidence type="ECO:0000256" key="3">
    <source>
        <dbReference type="ARBA" id="ARBA00022692"/>
    </source>
</evidence>
<evidence type="ECO:0000313" key="7">
    <source>
        <dbReference type="EMBL" id="SMD42749.1"/>
    </source>
</evidence>
<evidence type="ECO:0000256" key="5">
    <source>
        <dbReference type="ARBA" id="ARBA00023136"/>
    </source>
</evidence>
<evidence type="ECO:0000256" key="6">
    <source>
        <dbReference type="SAM" id="Phobius"/>
    </source>
</evidence>